<evidence type="ECO:0000259" key="1">
    <source>
        <dbReference type="Pfam" id="PF18803"/>
    </source>
</evidence>
<evidence type="ECO:0000313" key="3">
    <source>
        <dbReference type="Proteomes" id="UP001362999"/>
    </source>
</evidence>
<name>A0AAW0AM53_9AGAR</name>
<dbReference type="AlphaFoldDB" id="A0AAW0AM53"/>
<dbReference type="Pfam" id="PF18803">
    <property type="entry name" value="CxC2"/>
    <property type="match status" value="1"/>
</dbReference>
<accession>A0AAW0AM53</accession>
<protein>
    <recommendedName>
        <fullName evidence="1">CxC2-like cysteine cluster KDZ transposase-associated domain-containing protein</fullName>
    </recommendedName>
</protein>
<organism evidence="2 3">
    <name type="scientific">Favolaschia claudopus</name>
    <dbReference type="NCBI Taxonomy" id="2862362"/>
    <lineage>
        <taxon>Eukaryota</taxon>
        <taxon>Fungi</taxon>
        <taxon>Dikarya</taxon>
        <taxon>Basidiomycota</taxon>
        <taxon>Agaricomycotina</taxon>
        <taxon>Agaricomycetes</taxon>
        <taxon>Agaricomycetidae</taxon>
        <taxon>Agaricales</taxon>
        <taxon>Marasmiineae</taxon>
        <taxon>Mycenaceae</taxon>
        <taxon>Favolaschia</taxon>
    </lineage>
</organism>
<comment type="caution">
    <text evidence="2">The sequence shown here is derived from an EMBL/GenBank/DDBJ whole genome shotgun (WGS) entry which is preliminary data.</text>
</comment>
<gene>
    <name evidence="2" type="ORF">R3P38DRAFT_3206454</name>
</gene>
<evidence type="ECO:0000313" key="2">
    <source>
        <dbReference type="EMBL" id="KAK7013888.1"/>
    </source>
</evidence>
<dbReference type="Proteomes" id="UP001362999">
    <property type="component" value="Unassembled WGS sequence"/>
</dbReference>
<dbReference type="InterPro" id="IPR041457">
    <property type="entry name" value="CxC2_KDZ-assoc"/>
</dbReference>
<dbReference type="EMBL" id="JAWWNJ010000058">
    <property type="protein sequence ID" value="KAK7013888.1"/>
    <property type="molecule type" value="Genomic_DNA"/>
</dbReference>
<reference evidence="2 3" key="1">
    <citation type="journal article" date="2024" name="J Genomics">
        <title>Draft genome sequencing and assembly of Favolaschia claudopus CIRM-BRFM 2984 isolated from oak limbs.</title>
        <authorList>
            <person name="Navarro D."/>
            <person name="Drula E."/>
            <person name="Chaduli D."/>
            <person name="Cazenave R."/>
            <person name="Ahrendt S."/>
            <person name="Wang J."/>
            <person name="Lipzen A."/>
            <person name="Daum C."/>
            <person name="Barry K."/>
            <person name="Grigoriev I.V."/>
            <person name="Favel A."/>
            <person name="Rosso M.N."/>
            <person name="Martin F."/>
        </authorList>
    </citation>
    <scope>NUCLEOTIDE SEQUENCE [LARGE SCALE GENOMIC DNA]</scope>
    <source>
        <strain evidence="2 3">CIRM-BRFM 2984</strain>
    </source>
</reference>
<sequence length="218" mass="24151">MDNLMDEQLTNEETDIMIASINAVLSLPSWQTHTDTACTCGEPALYRCDDCALPELCQDCIVKAHLGQDFHVLELDEITDDTPDCDCGCMAEYRCEDCTVRHRCHDCAQGAHQDLPFHHVRRWSAELSYYTATTLRDAGLRVPLGHEGDRCPTPRGETLEALTGRGVETVAVDFCGCVGGSGRADQIRSYGWLAMRSNYVLALPASTIFNMYTSSMES</sequence>
<keyword evidence="3" id="KW-1185">Reference proteome</keyword>
<feature type="domain" description="CxC2-like cysteine cluster KDZ transposase-associated" evidence="1">
    <location>
        <begin position="135"/>
        <end position="193"/>
    </location>
</feature>
<proteinExistence type="predicted"/>